<accession>A0A0B5DFP1</accession>
<reference evidence="1 2" key="2">
    <citation type="journal article" date="2016" name="Appl. Microbiol. Biotechnol.">
        <title>Exploiting the genome sequence of Streptomyces nodosus for enhanced antibiotic production.</title>
        <authorList>
            <person name="Sweeney P."/>
            <person name="Murphy C.D."/>
            <person name="Caffrey P."/>
        </authorList>
    </citation>
    <scope>NUCLEOTIDE SEQUENCE [LARGE SCALE GENOMIC DNA]</scope>
    <source>
        <strain evidence="1 2">ATCC 14899</strain>
    </source>
</reference>
<dbReference type="EMBL" id="CP009313">
    <property type="protein sequence ID" value="AJE42513.1"/>
    <property type="molecule type" value="Genomic_DNA"/>
</dbReference>
<dbReference type="STRING" id="40318.SNOD_22600"/>
<evidence type="ECO:0000313" key="2">
    <source>
        <dbReference type="Proteomes" id="UP000031526"/>
    </source>
</evidence>
<dbReference type="Proteomes" id="UP000031526">
    <property type="component" value="Chromosome"/>
</dbReference>
<reference evidence="2" key="1">
    <citation type="submission" date="2014-09" db="EMBL/GenBank/DDBJ databases">
        <title>Sequence of the Streptomyces nodosus genome.</title>
        <authorList>
            <person name="Sweeney P."/>
            <person name="Stephens N."/>
            <person name="Murphy C."/>
            <person name="Caffrey P."/>
        </authorList>
    </citation>
    <scope>NUCLEOTIDE SEQUENCE [LARGE SCALE GENOMIC DNA]</scope>
    <source>
        <strain evidence="2">ATCC 14899</strain>
    </source>
</reference>
<name>A0A0B5DFP1_9ACTN</name>
<organism evidence="1 2">
    <name type="scientific">Streptomyces nodosus</name>
    <dbReference type="NCBI Taxonomy" id="40318"/>
    <lineage>
        <taxon>Bacteria</taxon>
        <taxon>Bacillati</taxon>
        <taxon>Actinomycetota</taxon>
        <taxon>Actinomycetes</taxon>
        <taxon>Kitasatosporales</taxon>
        <taxon>Streptomycetaceae</taxon>
        <taxon>Streptomyces</taxon>
    </lineage>
</organism>
<evidence type="ECO:0000313" key="1">
    <source>
        <dbReference type="EMBL" id="AJE42513.1"/>
    </source>
</evidence>
<sequence>MFCDVSSDFRLSGCLRRRPWWGEKAGLGFGEDAAADQAFQLGAEVLDVARLQPGAARGAVLGGQFQHGLLGDLQPLQYYGALRPAEAVGLTSADLKLPRVGWGTALLNRTRPSVGKQWTDSLGHRLGSRRFAALPGAQRQEGGDIAPTGAKG</sequence>
<dbReference type="AlphaFoldDB" id="A0A0B5DFP1"/>
<protein>
    <submittedName>
        <fullName evidence="1">Uncharacterized protein</fullName>
    </submittedName>
</protein>
<gene>
    <name evidence="1" type="ORF">SNOD_22600</name>
</gene>
<keyword evidence="2" id="KW-1185">Reference proteome</keyword>
<dbReference type="HOGENOM" id="CLU_1721352_0_0_11"/>
<proteinExistence type="predicted"/>